<protein>
    <submittedName>
        <fullName evidence="2">Uncharacterized protein</fullName>
    </submittedName>
</protein>
<organism evidence="2 3">
    <name type="scientific">Oryza meyeriana var. granulata</name>
    <dbReference type="NCBI Taxonomy" id="110450"/>
    <lineage>
        <taxon>Eukaryota</taxon>
        <taxon>Viridiplantae</taxon>
        <taxon>Streptophyta</taxon>
        <taxon>Embryophyta</taxon>
        <taxon>Tracheophyta</taxon>
        <taxon>Spermatophyta</taxon>
        <taxon>Magnoliopsida</taxon>
        <taxon>Liliopsida</taxon>
        <taxon>Poales</taxon>
        <taxon>Poaceae</taxon>
        <taxon>BOP clade</taxon>
        <taxon>Oryzoideae</taxon>
        <taxon>Oryzeae</taxon>
        <taxon>Oryzinae</taxon>
        <taxon>Oryza</taxon>
        <taxon>Oryza meyeriana</taxon>
    </lineage>
</organism>
<proteinExistence type="predicted"/>
<name>A0A6G1D8A9_9ORYZ</name>
<sequence length="136" mass="14879">MAMFEQFLQRQCATVEAIDGKAPLAEAIYCKVPVEGRKKVIVKVRQAYINFLLSHPPPQPYPTVPKDFLSRLSNVKFCDGLLADLSKIVDAISKSCAEDARMIEELLHGSPQPVLGKRQPSGTARSGLDKLGGSQI</sequence>
<accession>A0A6G1D8A9</accession>
<evidence type="ECO:0000313" key="3">
    <source>
        <dbReference type="Proteomes" id="UP000479710"/>
    </source>
</evidence>
<dbReference type="AlphaFoldDB" id="A0A6G1D8A9"/>
<keyword evidence="3" id="KW-1185">Reference proteome</keyword>
<dbReference type="Proteomes" id="UP000479710">
    <property type="component" value="Unassembled WGS sequence"/>
</dbReference>
<comment type="caution">
    <text evidence="2">The sequence shown here is derived from an EMBL/GenBank/DDBJ whole genome shotgun (WGS) entry which is preliminary data.</text>
</comment>
<evidence type="ECO:0000256" key="1">
    <source>
        <dbReference type="SAM" id="MobiDB-lite"/>
    </source>
</evidence>
<reference evidence="2 3" key="1">
    <citation type="submission" date="2019-11" db="EMBL/GenBank/DDBJ databases">
        <title>Whole genome sequence of Oryza granulata.</title>
        <authorList>
            <person name="Li W."/>
        </authorList>
    </citation>
    <scope>NUCLEOTIDE SEQUENCE [LARGE SCALE GENOMIC DNA]</scope>
    <source>
        <strain evidence="3">cv. Menghai</strain>
        <tissue evidence="2">Leaf</tissue>
    </source>
</reference>
<feature type="region of interest" description="Disordered" evidence="1">
    <location>
        <begin position="111"/>
        <end position="136"/>
    </location>
</feature>
<evidence type="ECO:0000313" key="2">
    <source>
        <dbReference type="EMBL" id="KAF0908640.1"/>
    </source>
</evidence>
<dbReference type="EMBL" id="SPHZ02000007">
    <property type="protein sequence ID" value="KAF0908640.1"/>
    <property type="molecule type" value="Genomic_DNA"/>
</dbReference>
<gene>
    <name evidence="2" type="ORF">E2562_026856</name>
</gene>